<dbReference type="GO" id="GO:0120330">
    <property type="term" value="C:rixosome complex"/>
    <property type="evidence" value="ECO:0007669"/>
    <property type="project" value="UniProtKB-UniRule"/>
</dbReference>
<dbReference type="STRING" id="870435.A0A0C3PHD6"/>
<comment type="similarity">
    <text evidence="1 5">Belongs to the WD repeat IPI3/WDR18 family.</text>
</comment>
<gene>
    <name evidence="7" type="ORF">M404DRAFT_998015</name>
</gene>
<keyword evidence="8" id="KW-1185">Reference proteome</keyword>
<dbReference type="InParanoid" id="A0A0C3PHD6"/>
<dbReference type="HOGENOM" id="CLU_029749_4_0_1"/>
<reference evidence="8" key="2">
    <citation type="submission" date="2015-01" db="EMBL/GenBank/DDBJ databases">
        <title>Evolutionary Origins and Diversification of the Mycorrhizal Mutualists.</title>
        <authorList>
            <consortium name="DOE Joint Genome Institute"/>
            <consortium name="Mycorrhizal Genomics Consortium"/>
            <person name="Kohler A."/>
            <person name="Kuo A."/>
            <person name="Nagy L.G."/>
            <person name="Floudas D."/>
            <person name="Copeland A."/>
            <person name="Barry K.W."/>
            <person name="Cichocki N."/>
            <person name="Veneault-Fourrey C."/>
            <person name="LaButti K."/>
            <person name="Lindquist E.A."/>
            <person name="Lipzen A."/>
            <person name="Lundell T."/>
            <person name="Morin E."/>
            <person name="Murat C."/>
            <person name="Riley R."/>
            <person name="Ohm R."/>
            <person name="Sun H."/>
            <person name="Tunlid A."/>
            <person name="Henrissat B."/>
            <person name="Grigoriev I.V."/>
            <person name="Hibbett D.S."/>
            <person name="Martin F."/>
        </authorList>
    </citation>
    <scope>NUCLEOTIDE SEQUENCE [LARGE SCALE GENOMIC DNA]</scope>
    <source>
        <strain evidence="8">Marx 270</strain>
    </source>
</reference>
<evidence type="ECO:0000256" key="5">
    <source>
        <dbReference type="RuleBase" id="RU369067"/>
    </source>
</evidence>
<comment type="function">
    <text evidence="5">Component of the RIX1 complex required for processing of ITS2 sequences from 35S pre-rRNA.</text>
</comment>
<dbReference type="Proteomes" id="UP000054217">
    <property type="component" value="Unassembled WGS sequence"/>
</dbReference>
<feature type="coiled-coil region" evidence="6">
    <location>
        <begin position="438"/>
        <end position="465"/>
    </location>
</feature>
<accession>A0A0C3PHD6</accession>
<keyword evidence="5" id="KW-0539">Nucleus</keyword>
<dbReference type="Pfam" id="PF00400">
    <property type="entry name" value="WD40"/>
    <property type="match status" value="3"/>
</dbReference>
<dbReference type="InterPro" id="IPR036322">
    <property type="entry name" value="WD40_repeat_dom_sf"/>
</dbReference>
<evidence type="ECO:0000256" key="1">
    <source>
        <dbReference type="ARBA" id="ARBA00010143"/>
    </source>
</evidence>
<protein>
    <recommendedName>
        <fullName evidence="5">Pre-rRNA-processing protein IPI3</fullName>
    </recommendedName>
</protein>
<keyword evidence="6" id="KW-0175">Coiled coil</keyword>
<dbReference type="InterPro" id="IPR045227">
    <property type="entry name" value="WDR18/Ipi3/RID3"/>
</dbReference>
<sequence>MVLQETILCATAPQPSGSGQGAFVLHDLQAGTTLATFRQTSSAPHCSAFIETANGQGGIMIGAQVDKSVLNVYNFQRDQIALKIILPEKLSCLALDQSANYCAGGTSQGRIYLWEVASGILYNAWDAHYRQVNVLKFTADGVMLISGSEDSGVSVWSISKLVDHELQNELPLPQFTLSDHTLPVTDVFCGVGPFPKCRVLTSSLDHTVKLWDLATQSLMTTFHFPRPVCCVVWDVSERMFFAGSPDGSVHQVNLFRERDHKYGGKVIEAIGGAGTADLVRVDDPESVAKTRLITVDQPVTALSISITASLLLVGTATGLIHIYDIASHQLLRSISAHKGMSVTLLATMLKPPDLVGHISLSLNVASSAEAKDVIPVKPVAPFQRMRDPKAREAHEVTMMLPVQDKTPYNNGVEYDYPDTEFQNDYAFFVRPAEQENSGLSSSARVAELEEEAQQLREQLSRAKGVNDAMWETVVQKLLSQGKHKELIGEKPDVEYVPLSAEASGSDRSRKRVRK</sequence>
<evidence type="ECO:0000313" key="8">
    <source>
        <dbReference type="Proteomes" id="UP000054217"/>
    </source>
</evidence>
<dbReference type="InterPro" id="IPR001680">
    <property type="entry name" value="WD40_rpt"/>
</dbReference>
<dbReference type="OrthoDB" id="756370at2759"/>
<dbReference type="SMART" id="SM00320">
    <property type="entry name" value="WD40"/>
    <property type="match status" value="5"/>
</dbReference>
<comment type="subunit">
    <text evidence="5">Component of the RIX1 complex, composed of IPI1, RIX1/IPI2 and IPI3 in a 1:2:2 stoichiometry. The complex interacts (via RIX1) with MDN1 (via its hexameric AAA ATPase ring) and the pre-60S ribosome particles.</text>
</comment>
<dbReference type="PROSITE" id="PS50082">
    <property type="entry name" value="WD_REPEATS_2"/>
    <property type="match status" value="2"/>
</dbReference>
<dbReference type="PROSITE" id="PS50294">
    <property type="entry name" value="WD_REPEATS_REGION"/>
    <property type="match status" value="1"/>
</dbReference>
<dbReference type="PANTHER" id="PTHR18763:SF0">
    <property type="entry name" value="WD REPEAT-CONTAINING PROTEIN 18"/>
    <property type="match status" value="1"/>
</dbReference>
<dbReference type="FunCoup" id="A0A0C3PHD6">
    <property type="interactions" value="349"/>
</dbReference>
<dbReference type="SUPFAM" id="SSF50978">
    <property type="entry name" value="WD40 repeat-like"/>
    <property type="match status" value="1"/>
</dbReference>
<feature type="repeat" description="WD" evidence="4">
    <location>
        <begin position="125"/>
        <end position="159"/>
    </location>
</feature>
<dbReference type="AlphaFoldDB" id="A0A0C3PHD6"/>
<dbReference type="Gene3D" id="2.130.10.10">
    <property type="entry name" value="YVTN repeat-like/Quinoprotein amine dehydrogenase"/>
    <property type="match status" value="2"/>
</dbReference>
<evidence type="ECO:0000256" key="3">
    <source>
        <dbReference type="ARBA" id="ARBA00022737"/>
    </source>
</evidence>
<dbReference type="GO" id="GO:0006261">
    <property type="term" value="P:DNA-templated DNA replication"/>
    <property type="evidence" value="ECO:0007669"/>
    <property type="project" value="TreeGrafter"/>
</dbReference>
<feature type="repeat" description="WD" evidence="4">
    <location>
        <begin position="199"/>
        <end position="221"/>
    </location>
</feature>
<dbReference type="GO" id="GO:0005656">
    <property type="term" value="C:nuclear pre-replicative complex"/>
    <property type="evidence" value="ECO:0007669"/>
    <property type="project" value="TreeGrafter"/>
</dbReference>
<evidence type="ECO:0000256" key="2">
    <source>
        <dbReference type="ARBA" id="ARBA00022574"/>
    </source>
</evidence>
<dbReference type="GO" id="GO:0006364">
    <property type="term" value="P:rRNA processing"/>
    <property type="evidence" value="ECO:0007669"/>
    <property type="project" value="UniProtKB-UniRule"/>
</dbReference>
<evidence type="ECO:0000313" key="7">
    <source>
        <dbReference type="EMBL" id="KIO07861.1"/>
    </source>
</evidence>
<dbReference type="EMBL" id="KN831959">
    <property type="protein sequence ID" value="KIO07861.1"/>
    <property type="molecule type" value="Genomic_DNA"/>
</dbReference>
<keyword evidence="5" id="KW-0698">rRNA processing</keyword>
<reference evidence="7 8" key="1">
    <citation type="submission" date="2014-04" db="EMBL/GenBank/DDBJ databases">
        <authorList>
            <consortium name="DOE Joint Genome Institute"/>
            <person name="Kuo A."/>
            <person name="Kohler A."/>
            <person name="Costa M.D."/>
            <person name="Nagy L.G."/>
            <person name="Floudas D."/>
            <person name="Copeland A."/>
            <person name="Barry K.W."/>
            <person name="Cichocki N."/>
            <person name="Veneault-Fourrey C."/>
            <person name="LaButti K."/>
            <person name="Lindquist E.A."/>
            <person name="Lipzen A."/>
            <person name="Lundell T."/>
            <person name="Morin E."/>
            <person name="Murat C."/>
            <person name="Sun H."/>
            <person name="Tunlid A."/>
            <person name="Henrissat B."/>
            <person name="Grigoriev I.V."/>
            <person name="Hibbett D.S."/>
            <person name="Martin F."/>
            <person name="Nordberg H.P."/>
            <person name="Cantor M.N."/>
            <person name="Hua S.X."/>
        </authorList>
    </citation>
    <scope>NUCLEOTIDE SEQUENCE [LARGE SCALE GENOMIC DNA]</scope>
    <source>
        <strain evidence="7 8">Marx 270</strain>
    </source>
</reference>
<dbReference type="PANTHER" id="PTHR18763">
    <property type="entry name" value="WD-REPEAT PROTEIN 18"/>
    <property type="match status" value="1"/>
</dbReference>
<name>A0A0C3PHD6_PISTI</name>
<evidence type="ECO:0000256" key="6">
    <source>
        <dbReference type="SAM" id="Coils"/>
    </source>
</evidence>
<organism evidence="7 8">
    <name type="scientific">Pisolithus tinctorius Marx 270</name>
    <dbReference type="NCBI Taxonomy" id="870435"/>
    <lineage>
        <taxon>Eukaryota</taxon>
        <taxon>Fungi</taxon>
        <taxon>Dikarya</taxon>
        <taxon>Basidiomycota</taxon>
        <taxon>Agaricomycotina</taxon>
        <taxon>Agaricomycetes</taxon>
        <taxon>Agaricomycetidae</taxon>
        <taxon>Boletales</taxon>
        <taxon>Sclerodermatineae</taxon>
        <taxon>Pisolithaceae</taxon>
        <taxon>Pisolithus</taxon>
    </lineage>
</organism>
<keyword evidence="2 4" id="KW-0853">WD repeat</keyword>
<dbReference type="InterPro" id="IPR015943">
    <property type="entry name" value="WD40/YVTN_repeat-like_dom_sf"/>
</dbReference>
<keyword evidence="3" id="KW-0677">Repeat</keyword>
<proteinExistence type="inferred from homology"/>
<evidence type="ECO:0000256" key="4">
    <source>
        <dbReference type="PROSITE-ProRule" id="PRU00221"/>
    </source>
</evidence>
<comment type="subcellular location">
    <subcellularLocation>
        <location evidence="5">Nucleus</location>
    </subcellularLocation>
</comment>